<organism evidence="2 3">
    <name type="scientific">Nocardia ninae NBRC 108245</name>
    <dbReference type="NCBI Taxonomy" id="1210091"/>
    <lineage>
        <taxon>Bacteria</taxon>
        <taxon>Bacillati</taxon>
        <taxon>Actinomycetota</taxon>
        <taxon>Actinomycetes</taxon>
        <taxon>Mycobacteriales</taxon>
        <taxon>Nocardiaceae</taxon>
        <taxon>Nocardia</taxon>
    </lineage>
</organism>
<dbReference type="EMBL" id="BJXA01000004">
    <property type="protein sequence ID" value="GEM36696.1"/>
    <property type="molecule type" value="Genomic_DNA"/>
</dbReference>
<gene>
    <name evidence="2" type="ORF">NN4_12150</name>
</gene>
<dbReference type="Proteomes" id="UP000321424">
    <property type="component" value="Unassembled WGS sequence"/>
</dbReference>
<dbReference type="AlphaFoldDB" id="A0A511MAD0"/>
<name>A0A511MAD0_9NOCA</name>
<feature type="transmembrane region" description="Helical" evidence="1">
    <location>
        <begin position="158"/>
        <end position="179"/>
    </location>
</feature>
<feature type="transmembrane region" description="Helical" evidence="1">
    <location>
        <begin position="128"/>
        <end position="146"/>
    </location>
</feature>
<sequence length="207" mass="23725">MYSRWLWEPFPMTMAAEDIARGSQFVDYIGLFVPAGVVTGALIAALVAWWNERRSPLDELESLIEIRKSWPASLSGVEAVDYEIGRQLAKLRIAANAAYLPSHRLKVDTGLAAVQEAWRRRRRTTRRLAFWLTIAVIGIGTNIFWSDRDPEEPLNERMIIAMLAGVVAGFTFTLTYEIWDRLRDKAARAEWRNDMKVLRDTLTNKDL</sequence>
<keyword evidence="1" id="KW-0472">Membrane</keyword>
<reference evidence="2 3" key="1">
    <citation type="submission" date="2019-07" db="EMBL/GenBank/DDBJ databases">
        <title>Whole genome shotgun sequence of Nocardia ninae NBRC 108245.</title>
        <authorList>
            <person name="Hosoyama A."/>
            <person name="Uohara A."/>
            <person name="Ohji S."/>
            <person name="Ichikawa N."/>
        </authorList>
    </citation>
    <scope>NUCLEOTIDE SEQUENCE [LARGE SCALE GENOMIC DNA]</scope>
    <source>
        <strain evidence="2 3">NBRC 108245</strain>
    </source>
</reference>
<evidence type="ECO:0000313" key="2">
    <source>
        <dbReference type="EMBL" id="GEM36696.1"/>
    </source>
</evidence>
<proteinExistence type="predicted"/>
<comment type="caution">
    <text evidence="2">The sequence shown here is derived from an EMBL/GenBank/DDBJ whole genome shotgun (WGS) entry which is preliminary data.</text>
</comment>
<keyword evidence="1" id="KW-0812">Transmembrane</keyword>
<protein>
    <submittedName>
        <fullName evidence="2">Uncharacterized protein</fullName>
    </submittedName>
</protein>
<feature type="transmembrane region" description="Helical" evidence="1">
    <location>
        <begin position="28"/>
        <end position="50"/>
    </location>
</feature>
<accession>A0A511MAD0</accession>
<keyword evidence="1" id="KW-1133">Transmembrane helix</keyword>
<evidence type="ECO:0000313" key="3">
    <source>
        <dbReference type="Proteomes" id="UP000321424"/>
    </source>
</evidence>
<keyword evidence="3" id="KW-1185">Reference proteome</keyword>
<evidence type="ECO:0000256" key="1">
    <source>
        <dbReference type="SAM" id="Phobius"/>
    </source>
</evidence>